<evidence type="ECO:0000259" key="2">
    <source>
        <dbReference type="PROSITE" id="PS50966"/>
    </source>
</evidence>
<dbReference type="GO" id="GO:0008270">
    <property type="term" value="F:zinc ion binding"/>
    <property type="evidence" value="ECO:0007669"/>
    <property type="project" value="UniProtKB-KW"/>
</dbReference>
<dbReference type="OMA" id="WEDGPAN"/>
<reference evidence="4" key="1">
    <citation type="submission" date="2015-02" db="EMBL/GenBank/DDBJ databases">
        <title>Genome sequencing for Strongylocentrotus purpuratus.</title>
        <authorList>
            <person name="Murali S."/>
            <person name="Liu Y."/>
            <person name="Vee V."/>
            <person name="English A."/>
            <person name="Wang M."/>
            <person name="Skinner E."/>
            <person name="Han Y."/>
            <person name="Muzny D.M."/>
            <person name="Worley K.C."/>
            <person name="Gibbs R.A."/>
        </authorList>
    </citation>
    <scope>NUCLEOTIDE SEQUENCE</scope>
</reference>
<dbReference type="Pfam" id="PF04434">
    <property type="entry name" value="SWIM"/>
    <property type="match status" value="1"/>
</dbReference>
<keyword evidence="4" id="KW-1185">Reference proteome</keyword>
<feature type="domain" description="SWIM-type" evidence="2">
    <location>
        <begin position="168"/>
        <end position="207"/>
    </location>
</feature>
<keyword evidence="1" id="KW-0863">Zinc-finger</keyword>
<evidence type="ECO:0000313" key="3">
    <source>
        <dbReference type="EnsemblMetazoa" id="XP_030850420"/>
    </source>
</evidence>
<dbReference type="PROSITE" id="PS50966">
    <property type="entry name" value="ZF_SWIM"/>
    <property type="match status" value="1"/>
</dbReference>
<dbReference type="OrthoDB" id="10035901at2759"/>
<protein>
    <recommendedName>
        <fullName evidence="2">SWIM-type domain-containing protein</fullName>
    </recommendedName>
</protein>
<dbReference type="InParanoid" id="A0A7M7PFW2"/>
<accession>A0A7M7PFW2</accession>
<dbReference type="RefSeq" id="XP_030850420.1">
    <property type="nucleotide sequence ID" value="XM_030994560.1"/>
</dbReference>
<name>A0A7M7PFW2_STRPU</name>
<dbReference type="KEGG" id="spu:115928029"/>
<dbReference type="EnsemblMetazoa" id="XM_030994560">
    <property type="protein sequence ID" value="XP_030850420"/>
    <property type="gene ID" value="LOC115928029"/>
</dbReference>
<keyword evidence="1" id="KW-0479">Metal-binding</keyword>
<dbReference type="InterPro" id="IPR007527">
    <property type="entry name" value="Znf_SWIM"/>
</dbReference>
<dbReference type="AlphaFoldDB" id="A0A7M7PFW2"/>
<dbReference type="GeneID" id="115928029"/>
<evidence type="ECO:0000313" key="4">
    <source>
        <dbReference type="Proteomes" id="UP000007110"/>
    </source>
</evidence>
<organism evidence="3 4">
    <name type="scientific">Strongylocentrotus purpuratus</name>
    <name type="common">Purple sea urchin</name>
    <dbReference type="NCBI Taxonomy" id="7668"/>
    <lineage>
        <taxon>Eukaryota</taxon>
        <taxon>Metazoa</taxon>
        <taxon>Echinodermata</taxon>
        <taxon>Eleutherozoa</taxon>
        <taxon>Echinozoa</taxon>
        <taxon>Echinoidea</taxon>
        <taxon>Euechinoidea</taxon>
        <taxon>Echinacea</taxon>
        <taxon>Camarodonta</taxon>
        <taxon>Echinidea</taxon>
        <taxon>Strongylocentrotidae</taxon>
        <taxon>Strongylocentrotus</taxon>
    </lineage>
</organism>
<reference evidence="3" key="2">
    <citation type="submission" date="2021-01" db="UniProtKB">
        <authorList>
            <consortium name="EnsemblMetazoa"/>
        </authorList>
    </citation>
    <scope>IDENTIFICATION</scope>
</reference>
<dbReference type="PANTHER" id="PTHR47526">
    <property type="entry name" value="ATP-DEPENDENT DNA HELICASE"/>
    <property type="match status" value="1"/>
</dbReference>
<dbReference type="Proteomes" id="UP000007110">
    <property type="component" value="Unassembled WGS sequence"/>
</dbReference>
<dbReference type="PANTHER" id="PTHR47526:SF3">
    <property type="entry name" value="PHD-TYPE DOMAIN-CONTAINING PROTEIN"/>
    <property type="match status" value="1"/>
</dbReference>
<evidence type="ECO:0000256" key="1">
    <source>
        <dbReference type="PROSITE-ProRule" id="PRU00325"/>
    </source>
</evidence>
<keyword evidence="1" id="KW-0862">Zinc</keyword>
<sequence length="334" mass="37955">MADGARRFLQFSATELKKFLRDRRVPFNDEKHAELAEKAYLAEKLDLQVKPYDEKAENKIIKCQQEKLILDDGLIRLPRPETLTNGWEDGPANLPDISRDHIDSFIKAGNRRTGRVKTEGRRTLAFGKGLYMSGHVQSVQYHDINPKICYCFVRGKVVSQVKTSEPAYLTWLVLQKDTGRICTAECNCCSGVQATCKHIAALLFTVAEVVAVEGRHASCTSQPKAWGLPPKRRMKEALHQPQFTEDNEVVGMTEDVMHHELGNGRLNRSNFDPRLHCHRAKRNINDFDLDWLASITNGNCGLLAYTKREPNELRSTPNISEVDRYEEVVSCDFP</sequence>
<proteinExistence type="predicted"/>